<accession>A0ABD3PW96</accession>
<organism evidence="4 5">
    <name type="scientific">Cyclotella cryptica</name>
    <dbReference type="NCBI Taxonomy" id="29204"/>
    <lineage>
        <taxon>Eukaryota</taxon>
        <taxon>Sar</taxon>
        <taxon>Stramenopiles</taxon>
        <taxon>Ochrophyta</taxon>
        <taxon>Bacillariophyta</taxon>
        <taxon>Coscinodiscophyceae</taxon>
        <taxon>Thalassiosirophycidae</taxon>
        <taxon>Stephanodiscales</taxon>
        <taxon>Stephanodiscaceae</taxon>
        <taxon>Cyclotella</taxon>
    </lineage>
</organism>
<evidence type="ECO:0000313" key="4">
    <source>
        <dbReference type="EMBL" id="KAL3792183.1"/>
    </source>
</evidence>
<reference evidence="4 5" key="1">
    <citation type="journal article" date="2020" name="G3 (Bethesda)">
        <title>Improved Reference Genome for Cyclotella cryptica CCMP332, a Model for Cell Wall Morphogenesis, Salinity Adaptation, and Lipid Production in Diatoms (Bacillariophyta).</title>
        <authorList>
            <person name="Roberts W.R."/>
            <person name="Downey K.M."/>
            <person name="Ruck E.C."/>
            <person name="Traller J.C."/>
            <person name="Alverson A.J."/>
        </authorList>
    </citation>
    <scope>NUCLEOTIDE SEQUENCE [LARGE SCALE GENOMIC DNA]</scope>
    <source>
        <strain evidence="4 5">CCMP332</strain>
    </source>
</reference>
<feature type="domain" description="Formyl transferase N-terminal" evidence="3">
    <location>
        <begin position="149"/>
        <end position="326"/>
    </location>
</feature>
<dbReference type="EMBL" id="JABMIG020000104">
    <property type="protein sequence ID" value="KAL3792183.1"/>
    <property type="molecule type" value="Genomic_DNA"/>
</dbReference>
<keyword evidence="2" id="KW-0378">Hydrolase</keyword>
<dbReference type="SUPFAM" id="SSF55021">
    <property type="entry name" value="ACT-like"/>
    <property type="match status" value="1"/>
</dbReference>
<keyword evidence="1" id="KW-0554">One-carbon metabolism</keyword>
<dbReference type="NCBIfam" id="TIGR00655">
    <property type="entry name" value="PurU"/>
    <property type="match status" value="1"/>
</dbReference>
<dbReference type="PRINTS" id="PR01575">
    <property type="entry name" value="FFH4HYDRLASE"/>
</dbReference>
<dbReference type="GO" id="GO:0006730">
    <property type="term" value="P:one-carbon metabolic process"/>
    <property type="evidence" value="ECO:0007669"/>
    <property type="project" value="UniProtKB-KW"/>
</dbReference>
<proteinExistence type="inferred from homology"/>
<name>A0ABD3PW96_9STRA</name>
<evidence type="ECO:0000259" key="3">
    <source>
        <dbReference type="Pfam" id="PF00551"/>
    </source>
</evidence>
<protein>
    <recommendedName>
        <fullName evidence="3">Formyl transferase N-terminal domain-containing protein</fullName>
    </recommendedName>
</protein>
<dbReference type="PANTHER" id="PTHR42706:SF1">
    <property type="entry name" value="FORMYLTETRAHYDROFOLATE DEFORMYLASE 2, MITOCHONDRIAL"/>
    <property type="match status" value="1"/>
</dbReference>
<evidence type="ECO:0000256" key="1">
    <source>
        <dbReference type="ARBA" id="ARBA00022563"/>
    </source>
</evidence>
<dbReference type="GO" id="GO:0016787">
    <property type="term" value="F:hydrolase activity"/>
    <property type="evidence" value="ECO:0007669"/>
    <property type="project" value="UniProtKB-KW"/>
</dbReference>
<evidence type="ECO:0000256" key="2">
    <source>
        <dbReference type="ARBA" id="ARBA00022801"/>
    </source>
</evidence>
<dbReference type="InterPro" id="IPR004810">
    <property type="entry name" value="PurU"/>
</dbReference>
<dbReference type="Gene3D" id="3.30.70.260">
    <property type="match status" value="1"/>
</dbReference>
<dbReference type="PANTHER" id="PTHR42706">
    <property type="entry name" value="FORMYLTETRAHYDROFOLATE DEFORMYLASE"/>
    <property type="match status" value="1"/>
</dbReference>
<dbReference type="InterPro" id="IPR036477">
    <property type="entry name" value="Formyl_transf_N_sf"/>
</dbReference>
<comment type="caution">
    <text evidence="4">The sequence shown here is derived from an EMBL/GenBank/DDBJ whole genome shotgun (WGS) entry which is preliminary data.</text>
</comment>
<keyword evidence="5" id="KW-1185">Reference proteome</keyword>
<evidence type="ECO:0000313" key="5">
    <source>
        <dbReference type="Proteomes" id="UP001516023"/>
    </source>
</evidence>
<gene>
    <name evidence="4" type="ORF">HJC23_009647</name>
</gene>
<dbReference type="InterPro" id="IPR041729">
    <property type="entry name" value="Formyl-FH4-Hydrolase_C"/>
</dbReference>
<dbReference type="SUPFAM" id="SSF53328">
    <property type="entry name" value="Formyltransferase"/>
    <property type="match status" value="1"/>
</dbReference>
<dbReference type="Gene3D" id="3.40.50.170">
    <property type="entry name" value="Formyl transferase, N-terminal domain"/>
    <property type="match status" value="1"/>
</dbReference>
<dbReference type="AlphaFoldDB" id="A0ABD3PW96"/>
<dbReference type="CDD" id="cd08648">
    <property type="entry name" value="FMT_core_Formyl-FH4-Hydrolase_C"/>
    <property type="match status" value="1"/>
</dbReference>
<sequence length="346" mass="39838">RTQILLRRIGILACRQSNKHCSHSFGRRQVALFSALSPKTTPPSSSNRKIIKQSQPHARLLISGPNATGIVASFSQLLFNHSCDIVDCASESSSDDITDGYDRKLFFQRIEFDHSHLVKSREEVKDEIVSMCRQFGMGCRLTWGNEQHNMAIFVSKYDHCLWELLLRHRAGELECNISLIISNHENLRHVADTFGVPYLVFPIEKEKRLEMERRQLEILHEYEIDVIVLARYMQILSEEFLNTFGSHRIINIHHSFLPAFRGGKPYHRAHERGVKLIGATAHYTTGDLDEGPIIEQDIMRVTHRDDVKDLVRKGRTLEKTVLVSAIKAHLEERIIVHMNKCIVFPE</sequence>
<feature type="non-terminal residue" evidence="4">
    <location>
        <position position="1"/>
    </location>
</feature>
<dbReference type="InterPro" id="IPR045865">
    <property type="entry name" value="ACT-like_dom_sf"/>
</dbReference>
<dbReference type="Proteomes" id="UP001516023">
    <property type="component" value="Unassembled WGS sequence"/>
</dbReference>
<dbReference type="InterPro" id="IPR002376">
    <property type="entry name" value="Formyl_transf_N"/>
</dbReference>
<dbReference type="NCBIfam" id="NF004684">
    <property type="entry name" value="PRK06027.1"/>
    <property type="match status" value="1"/>
</dbReference>
<dbReference type="Pfam" id="PF00551">
    <property type="entry name" value="Formyl_trans_N"/>
    <property type="match status" value="1"/>
</dbReference>
<dbReference type="HAMAP" id="MF_01927">
    <property type="entry name" value="PurU"/>
    <property type="match status" value="1"/>
</dbReference>